<dbReference type="Gene3D" id="3.30.70.1290">
    <property type="entry name" value="Transposase IS200-like"/>
    <property type="match status" value="1"/>
</dbReference>
<dbReference type="PANTHER" id="PTHR36966">
    <property type="entry name" value="REP-ASSOCIATED TYROSINE TRANSPOSASE"/>
    <property type="match status" value="1"/>
</dbReference>
<evidence type="ECO:0000259" key="1">
    <source>
        <dbReference type="SMART" id="SM01321"/>
    </source>
</evidence>
<feature type="domain" description="Transposase IS200-like" evidence="1">
    <location>
        <begin position="9"/>
        <end position="147"/>
    </location>
</feature>
<dbReference type="InterPro" id="IPR036515">
    <property type="entry name" value="Transposase_17_sf"/>
</dbReference>
<organism evidence="2 3">
    <name type="scientific">Parafilimonas terrae</name>
    <dbReference type="NCBI Taxonomy" id="1465490"/>
    <lineage>
        <taxon>Bacteria</taxon>
        <taxon>Pseudomonadati</taxon>
        <taxon>Bacteroidota</taxon>
        <taxon>Chitinophagia</taxon>
        <taxon>Chitinophagales</taxon>
        <taxon>Chitinophagaceae</taxon>
        <taxon>Parafilimonas</taxon>
    </lineage>
</organism>
<reference evidence="2 3" key="1">
    <citation type="submission" date="2016-10" db="EMBL/GenBank/DDBJ databases">
        <authorList>
            <person name="de Groot N.N."/>
        </authorList>
    </citation>
    <scope>NUCLEOTIDE SEQUENCE [LARGE SCALE GENOMIC DNA]</scope>
    <source>
        <strain evidence="2 3">DSM 28286</strain>
    </source>
</reference>
<protein>
    <submittedName>
        <fullName evidence="2">REP element-mobilizing transposase RayT</fullName>
    </submittedName>
</protein>
<accession>A0A1I5Y3H8</accession>
<dbReference type="GO" id="GO:0004803">
    <property type="term" value="F:transposase activity"/>
    <property type="evidence" value="ECO:0007669"/>
    <property type="project" value="InterPro"/>
</dbReference>
<keyword evidence="3" id="KW-1185">Reference proteome</keyword>
<proteinExistence type="predicted"/>
<dbReference type="OrthoDB" id="9788881at2"/>
<dbReference type="STRING" id="1465490.SAMN05444277_110136"/>
<dbReference type="InterPro" id="IPR052715">
    <property type="entry name" value="RAYT_transposase"/>
</dbReference>
<dbReference type="SMART" id="SM01321">
    <property type="entry name" value="Y1_Tnp"/>
    <property type="match status" value="1"/>
</dbReference>
<gene>
    <name evidence="2" type="ORF">SAMN05444277_110136</name>
</gene>
<dbReference type="GO" id="GO:0043565">
    <property type="term" value="F:sequence-specific DNA binding"/>
    <property type="evidence" value="ECO:0007669"/>
    <property type="project" value="TreeGrafter"/>
</dbReference>
<dbReference type="Proteomes" id="UP000199031">
    <property type="component" value="Unassembled WGS sequence"/>
</dbReference>
<dbReference type="GO" id="GO:0006313">
    <property type="term" value="P:DNA transposition"/>
    <property type="evidence" value="ECO:0007669"/>
    <property type="project" value="InterPro"/>
</dbReference>
<dbReference type="InterPro" id="IPR002686">
    <property type="entry name" value="Transposase_17"/>
</dbReference>
<dbReference type="NCBIfam" id="NF047646">
    <property type="entry name" value="REP_Tyr_transpos"/>
    <property type="match status" value="1"/>
</dbReference>
<evidence type="ECO:0000313" key="3">
    <source>
        <dbReference type="Proteomes" id="UP000199031"/>
    </source>
</evidence>
<evidence type="ECO:0000313" key="2">
    <source>
        <dbReference type="EMBL" id="SFQ38755.1"/>
    </source>
</evidence>
<dbReference type="EMBL" id="FOXQ01000010">
    <property type="protein sequence ID" value="SFQ38755.1"/>
    <property type="molecule type" value="Genomic_DNA"/>
</dbReference>
<dbReference type="AlphaFoldDB" id="A0A1I5Y3H8"/>
<dbReference type="SUPFAM" id="SSF143422">
    <property type="entry name" value="Transposase IS200-like"/>
    <property type="match status" value="1"/>
</dbReference>
<dbReference type="Pfam" id="PF01797">
    <property type="entry name" value="Y1_Tnp"/>
    <property type="match status" value="1"/>
</dbReference>
<sequence length="180" mass="21489">MADAYRIKDQHSAYFITLTVIDWVDVFTRKEYKDILIESLKYCITNKGLYVYEFVIMSNHLHAIVSSDKLLLSDIIRDFKKFTAKQIIDAIINTNESRKEWLLKKFAFAGARNSNNKTYQFWQQDYHAVELSYEKMWRQRTDYIHNNPVRAGIVEHAEDYLYSSARFYYNKKCLIELAPK</sequence>
<dbReference type="RefSeq" id="WP_090660675.1">
    <property type="nucleotide sequence ID" value="NZ_FOXQ01000010.1"/>
</dbReference>
<name>A0A1I5Y3H8_9BACT</name>
<dbReference type="PANTHER" id="PTHR36966:SF1">
    <property type="entry name" value="REP-ASSOCIATED TYROSINE TRANSPOSASE"/>
    <property type="match status" value="1"/>
</dbReference>